<dbReference type="InterPro" id="IPR001138">
    <property type="entry name" value="Zn2Cys6_DnaBD"/>
</dbReference>
<name>A0A6J3LTN5_9PEZI</name>
<dbReference type="Gene3D" id="4.10.240.10">
    <property type="entry name" value="Zn(2)-C6 fungal-type DNA-binding domain"/>
    <property type="match status" value="1"/>
</dbReference>
<reference evidence="5" key="1">
    <citation type="submission" date="2020-01" db="EMBL/GenBank/DDBJ databases">
        <authorList>
            <consortium name="DOE Joint Genome Institute"/>
            <person name="Haridas S."/>
            <person name="Albert R."/>
            <person name="Binder M."/>
            <person name="Bloem J."/>
            <person name="Labutti K."/>
            <person name="Salamov A."/>
            <person name="Andreopoulos B."/>
            <person name="Baker S.E."/>
            <person name="Barry K."/>
            <person name="Bills G."/>
            <person name="Bluhm B.H."/>
            <person name="Cannon C."/>
            <person name="Castanera R."/>
            <person name="Culley D.E."/>
            <person name="Daum C."/>
            <person name="Ezra D."/>
            <person name="Gonzalez J.B."/>
            <person name="Henrissat B."/>
            <person name="Kuo A."/>
            <person name="Liang C."/>
            <person name="Lipzen A."/>
            <person name="Lutzoni F."/>
            <person name="Magnuson J."/>
            <person name="Mondo S."/>
            <person name="Nolan M."/>
            <person name="Ohm R."/>
            <person name="Pangilinan J."/>
            <person name="Park H.-J."/>
            <person name="Ramirez L."/>
            <person name="Alfaro M."/>
            <person name="Sun H."/>
            <person name="Tritt A."/>
            <person name="Yoshinaga Y."/>
            <person name="Zwiers L.-H."/>
            <person name="Turgeon B.G."/>
            <person name="Goodwin S.B."/>
            <person name="Spatafora J.W."/>
            <person name="Crous P.W."/>
            <person name="Grigoriev I.V."/>
        </authorList>
    </citation>
    <scope>NUCLEOTIDE SEQUENCE</scope>
    <source>
        <strain evidence="5">CBS 342.82</strain>
    </source>
</reference>
<dbReference type="SMART" id="SM00066">
    <property type="entry name" value="GAL4"/>
    <property type="match status" value="1"/>
</dbReference>
<dbReference type="InterPro" id="IPR052400">
    <property type="entry name" value="Zn2-C6_fungal_TF"/>
</dbReference>
<accession>A0A6J3LTN5</accession>
<feature type="region of interest" description="Disordered" evidence="2">
    <location>
        <begin position="271"/>
        <end position="314"/>
    </location>
</feature>
<dbReference type="PROSITE" id="PS50048">
    <property type="entry name" value="ZN2_CY6_FUNGAL_2"/>
    <property type="match status" value="1"/>
</dbReference>
<dbReference type="GeneID" id="54366697"/>
<keyword evidence="4" id="KW-1185">Reference proteome</keyword>
<feature type="compositionally biased region" description="Low complexity" evidence="2">
    <location>
        <begin position="286"/>
        <end position="300"/>
    </location>
</feature>
<proteinExistence type="predicted"/>
<keyword evidence="1" id="KW-0539">Nucleus</keyword>
<dbReference type="GO" id="GO:0008270">
    <property type="term" value="F:zinc ion binding"/>
    <property type="evidence" value="ECO:0007669"/>
    <property type="project" value="InterPro"/>
</dbReference>
<dbReference type="RefSeq" id="XP_033456187.1">
    <property type="nucleotide sequence ID" value="XM_033608896.1"/>
</dbReference>
<dbReference type="AlphaFoldDB" id="A0A6J3LTN5"/>
<dbReference type="CDD" id="cd00067">
    <property type="entry name" value="GAL4"/>
    <property type="match status" value="1"/>
</dbReference>
<evidence type="ECO:0000259" key="3">
    <source>
        <dbReference type="PROSITE" id="PS50048"/>
    </source>
</evidence>
<dbReference type="PANTHER" id="PTHR47657">
    <property type="entry name" value="STEROL REGULATORY ELEMENT-BINDING PROTEIN ECM22"/>
    <property type="match status" value="1"/>
</dbReference>
<feature type="compositionally biased region" description="Pro residues" evidence="2">
    <location>
        <begin position="272"/>
        <end position="285"/>
    </location>
</feature>
<dbReference type="GO" id="GO:0000981">
    <property type="term" value="F:DNA-binding transcription factor activity, RNA polymerase II-specific"/>
    <property type="evidence" value="ECO:0007669"/>
    <property type="project" value="InterPro"/>
</dbReference>
<gene>
    <name evidence="5" type="ORF">K489DRAFT_75495</name>
</gene>
<evidence type="ECO:0000313" key="5">
    <source>
        <dbReference type="RefSeq" id="XP_033456187.1"/>
    </source>
</evidence>
<feature type="compositionally biased region" description="Polar residues" evidence="2">
    <location>
        <begin position="301"/>
        <end position="312"/>
    </location>
</feature>
<dbReference type="Pfam" id="PF00172">
    <property type="entry name" value="Zn_clus"/>
    <property type="match status" value="1"/>
</dbReference>
<evidence type="ECO:0000313" key="4">
    <source>
        <dbReference type="Proteomes" id="UP000504637"/>
    </source>
</evidence>
<evidence type="ECO:0000256" key="2">
    <source>
        <dbReference type="SAM" id="MobiDB-lite"/>
    </source>
</evidence>
<dbReference type="SUPFAM" id="SSF57701">
    <property type="entry name" value="Zn2/Cys6 DNA-binding domain"/>
    <property type="match status" value="1"/>
</dbReference>
<dbReference type="PANTHER" id="PTHR47657:SF14">
    <property type="entry name" value="ZN(2)-C6 FUNGAL-TYPE DOMAIN-CONTAINING PROTEIN"/>
    <property type="match status" value="1"/>
</dbReference>
<organism evidence="5">
    <name type="scientific">Dissoconium aciculare CBS 342.82</name>
    <dbReference type="NCBI Taxonomy" id="1314786"/>
    <lineage>
        <taxon>Eukaryota</taxon>
        <taxon>Fungi</taxon>
        <taxon>Dikarya</taxon>
        <taxon>Ascomycota</taxon>
        <taxon>Pezizomycotina</taxon>
        <taxon>Dothideomycetes</taxon>
        <taxon>Dothideomycetidae</taxon>
        <taxon>Mycosphaerellales</taxon>
        <taxon>Dissoconiaceae</taxon>
        <taxon>Dissoconium</taxon>
    </lineage>
</organism>
<reference evidence="5" key="3">
    <citation type="submission" date="2025-08" db="UniProtKB">
        <authorList>
            <consortium name="RefSeq"/>
        </authorList>
    </citation>
    <scope>IDENTIFICATION</scope>
    <source>
        <strain evidence="5">CBS 342.82</strain>
    </source>
</reference>
<dbReference type="Proteomes" id="UP000504637">
    <property type="component" value="Unplaced"/>
</dbReference>
<evidence type="ECO:0000256" key="1">
    <source>
        <dbReference type="ARBA" id="ARBA00023242"/>
    </source>
</evidence>
<sequence>MPPRLSHHKSRLGCNRCRARKVKCDEVHPRCGACARHAVSCEYPPFPARSLPDTSSRVKHKRTADQDQPMLDVGNCPPIDYRNGQSPAKFVDARNEMLELQLMHEWVAYVCESICTTWRFWRYQAPVLAFKHRPFLDAMLALSALYASRQMPRHWVTVEGRMVSIDDGRINSMPLPDSALKAGEEWKGVSDNPEYYSASTRSPSRHGDHERDLGTFDSAYMLHVSRVYFDRALEAQSQAVLTLRPENVRATFMCSVLVSYYALFTLSEDDLPAPPSPSAPPPSEPSPAASMSPRSATTASNHHPSIAPSTPSHPDLPPAYDAIQWFRLTHGTGVIVQQWMQFPNGSEWFEDAGAMYGPPDLTDLAAIFAPQNRKPFAYLLSPIDGASSGGGSSGGIAEDLLLPPSSTNSTVPPTATILSAYESALSYIGSIYTNLPLAGGKDTPLATCRRIMALPSCLTGTHFPGLVIDDRAPRALAMLAHVFAMMKLVDDRVPWLKGIADRQVPMLCAMLPDTPGWREMVRWPMAVVRGEGGGLMGSS</sequence>
<dbReference type="OrthoDB" id="416217at2759"/>
<reference evidence="5" key="2">
    <citation type="submission" date="2020-04" db="EMBL/GenBank/DDBJ databases">
        <authorList>
            <consortium name="NCBI Genome Project"/>
        </authorList>
    </citation>
    <scope>NUCLEOTIDE SEQUENCE</scope>
    <source>
        <strain evidence="5">CBS 342.82</strain>
    </source>
</reference>
<feature type="domain" description="Zn(2)-C6 fungal-type" evidence="3">
    <location>
        <begin position="13"/>
        <end position="43"/>
    </location>
</feature>
<dbReference type="InterPro" id="IPR036864">
    <property type="entry name" value="Zn2-C6_fun-type_DNA-bd_sf"/>
</dbReference>
<dbReference type="PROSITE" id="PS00463">
    <property type="entry name" value="ZN2_CY6_FUNGAL_1"/>
    <property type="match status" value="1"/>
</dbReference>
<protein>
    <recommendedName>
        <fullName evidence="3">Zn(2)-C6 fungal-type domain-containing protein</fullName>
    </recommendedName>
</protein>